<keyword evidence="10" id="KW-0540">Nuclease</keyword>
<keyword evidence="11" id="KW-1185">Reference proteome</keyword>
<feature type="compositionally biased region" description="Basic and acidic residues" evidence="6">
    <location>
        <begin position="1548"/>
        <end position="1560"/>
    </location>
</feature>
<keyword evidence="3" id="KW-0378">Hydrolase</keyword>
<dbReference type="Gene3D" id="3.40.50.300">
    <property type="entry name" value="P-loop containing nucleotide triphosphate hydrolases"/>
    <property type="match status" value="3"/>
</dbReference>
<name>A0A7W8E048_9BRAD</name>
<dbReference type="InterPro" id="IPR027417">
    <property type="entry name" value="P-loop_NTPase"/>
</dbReference>
<dbReference type="InterPro" id="IPR041679">
    <property type="entry name" value="DNA2/NAM7-like_C"/>
</dbReference>
<keyword evidence="5" id="KW-0067">ATP-binding</keyword>
<sequence length="1674" mass="184798">MTITDDDTAQDRLAAQRLTGLLDYVEALVKLDERVATRLSQHKLADGSQFILHQHELAGLPGIKSDFADNDGPIWLRVQRLQRSTPPEVGQDCAEWIDISNDPTRAPEIRETVHHRLPEAEQQRLVAEGKARAEDCIRSLKIAKSDPQHEIFFDVMLRLEDRPELRATLESYCAGPWARWSEQEKPRRRSIAIYQRLFEIAQRLLQSGGAESTELVWGIGLSRWNRAGELIDLPMIECGVEIEIAETGNAEITVRPRSGVSRVELRPFEKLAGPRFVLAEDAARRCIRLLEGPDSEGISPFRQESFEPILKTCGNQLDPEGRYLPDHKSLPAADPVPEAEGEFLNVSDRYVLYARRRSSNSVLRDIDQLKDAVAAEGEEPAKIEGSTRTLVLGPSDGIDDTFAPLGDRLGAADGLPVDSDEEPVDADHGDLFFPKAFNDEQVEIIRRLEKSEGLVVQGPPGTGKTHTIANIISHMLATGRRVLVVSHGETALRVIQEQLPEGVRDLAISVTTSEREGLKQVEKAIGLMLGIVNTIDTNRSRQVKLIRDLESGIAANRKRLAEIDEQLAALAAPHMSSVPGSKQSPYEAAKRLVENRDRHAWFTDRPSRPPSDGGVSRADMDALFGARKSVKDCLKYLGERLPSPANLPDPETVRGWHQDLIAAKDLTADTEALEPLTRRAIAKLGLEGADKLASGLKGLASRMEALKRHAWAWELAEDLRADAAAAHRLDPLARSFLADAQDLIARRAAFLARPVELPKELPPEKQLAQILDTLIAGKNPFGMLAFATKAHQPTFEAIRVAGVRAAVPHDWQHVRVFIGFCTEVESLSARWDALRPELSAPAEITFGLPALSSLAHLADTLNAALIAVPTELKNLSRQLAVALANDAEANAVLQHPAAITSFADGLSRHVSSVRLSAVTRNVAETAAQFDDSGSDIAGYAKQILNELIGTPTLDAGQLTQVWHSLRARLAHVRSLEPLYDRITATTRAIALAGAPVWAERLRTEAAQDDGDPAAPADWADAWEWATQLTYLERIGATADLAHLHRERIETEKALRESFATLVKERTFYNLAATMKGSAKSALQGFANIIRRLGPGTGTGQRAVLHRQNARQAMQGCYDAVPCWIMPAWRVSEQLPAKLGSFDLVILDEASQSDARELPALLRGKKILVVGDDRQVSPSSAFLSIANIARLRHNFLSEFPFRAEVEPGASIYDLARVMFPAKFVMLKEHFRCVEPIIRFSMQFYNENLIPLRVPKPSERLDPPLIDIYVEDGQRRGKSKVNPAEAEVIVSEIEKIVEATPPAADGVSPPARSIGVISLIGADQALHIQKLLMERIGEAAMVRHRVVCGDSATLQGDERDIVFVSMVADRTRKQSQTSIQYQQRFNVALSRARDRMVLVRSVREEDLNPKDLKARVIAHFRAPMPKTESPTAELIDLCQSEFEKAIFRPLVERGYYVTPQVGSVGFSIDMVVEGEGGRRLAIECDGDRYHGPDRWADDMRRQRILERVGWTFWRCFGSNFSLDPEGVLQDLFATLERMKITPVEHEAVGRGFSEHRTERAKPAEASPGTSSSGSDVIAPLVLPGDQEDAEAQEPETQLREGDRVVIRYLDVEPSRPEFYTISNTHDDRINGFLLVTSPLGQALAAGSAGDELTFLEAGKERAFLFVSLESASAQAA</sequence>
<dbReference type="GO" id="GO:0016787">
    <property type="term" value="F:hydrolase activity"/>
    <property type="evidence" value="ECO:0007669"/>
    <property type="project" value="UniProtKB-KW"/>
</dbReference>
<proteinExistence type="inferred from homology"/>
<reference evidence="10 11" key="1">
    <citation type="submission" date="2020-08" db="EMBL/GenBank/DDBJ databases">
        <title>Genomic Encyclopedia of Type Strains, Phase IV (KMG-IV): sequencing the most valuable type-strain genomes for metagenomic binning, comparative biology and taxonomic classification.</title>
        <authorList>
            <person name="Goeker M."/>
        </authorList>
    </citation>
    <scope>NUCLEOTIDE SEQUENCE [LARGE SCALE GENOMIC DNA]</scope>
    <source>
        <strain evidence="10 11">DSM 12706</strain>
    </source>
</reference>
<organism evidence="10 11">
    <name type="scientific">Rhodopseudomonas rhenobacensis</name>
    <dbReference type="NCBI Taxonomy" id="87461"/>
    <lineage>
        <taxon>Bacteria</taxon>
        <taxon>Pseudomonadati</taxon>
        <taxon>Pseudomonadota</taxon>
        <taxon>Alphaproteobacteria</taxon>
        <taxon>Hyphomicrobiales</taxon>
        <taxon>Nitrobacteraceae</taxon>
        <taxon>Rhodopseudomonas</taxon>
    </lineage>
</organism>
<dbReference type="GO" id="GO:0043139">
    <property type="term" value="F:5'-3' DNA helicase activity"/>
    <property type="evidence" value="ECO:0007669"/>
    <property type="project" value="TreeGrafter"/>
</dbReference>
<dbReference type="InterPro" id="IPR011335">
    <property type="entry name" value="Restrct_endonuc-II-like"/>
</dbReference>
<dbReference type="InterPro" id="IPR050534">
    <property type="entry name" value="Coronavir_polyprotein_1ab"/>
</dbReference>
<dbReference type="EMBL" id="JACHIH010000022">
    <property type="protein sequence ID" value="MBB5048527.1"/>
    <property type="molecule type" value="Genomic_DNA"/>
</dbReference>
<evidence type="ECO:0000256" key="3">
    <source>
        <dbReference type="ARBA" id="ARBA00022801"/>
    </source>
</evidence>
<dbReference type="GO" id="GO:0005524">
    <property type="term" value="F:ATP binding"/>
    <property type="evidence" value="ECO:0007669"/>
    <property type="project" value="UniProtKB-KW"/>
</dbReference>
<comment type="similarity">
    <text evidence="1">Belongs to the DNA2/NAM7 helicase family.</text>
</comment>
<dbReference type="Proteomes" id="UP000542353">
    <property type="component" value="Unassembled WGS sequence"/>
</dbReference>
<evidence type="ECO:0000256" key="2">
    <source>
        <dbReference type="ARBA" id="ARBA00022741"/>
    </source>
</evidence>
<dbReference type="RefSeq" id="WP_184259337.1">
    <property type="nucleotide sequence ID" value="NZ_JACHIH010000022.1"/>
</dbReference>
<dbReference type="SUPFAM" id="SSF52540">
    <property type="entry name" value="P-loop containing nucleoside triphosphate hydrolases"/>
    <property type="match status" value="1"/>
</dbReference>
<evidence type="ECO:0000313" key="10">
    <source>
        <dbReference type="EMBL" id="MBB5048527.1"/>
    </source>
</evidence>
<evidence type="ECO:0000256" key="4">
    <source>
        <dbReference type="ARBA" id="ARBA00022806"/>
    </source>
</evidence>
<dbReference type="PANTHER" id="PTHR43788">
    <property type="entry name" value="DNA2/NAM7 HELICASE FAMILY MEMBER"/>
    <property type="match status" value="1"/>
</dbReference>
<dbReference type="Pfam" id="PF13086">
    <property type="entry name" value="AAA_11"/>
    <property type="match status" value="1"/>
</dbReference>
<dbReference type="Pfam" id="PF13087">
    <property type="entry name" value="AAA_12"/>
    <property type="match status" value="1"/>
</dbReference>
<dbReference type="InterPro" id="IPR041677">
    <property type="entry name" value="DNA2/NAM7_AAA_11"/>
</dbReference>
<evidence type="ECO:0000256" key="6">
    <source>
        <dbReference type="SAM" id="MobiDB-lite"/>
    </source>
</evidence>
<dbReference type="InterPro" id="IPR049468">
    <property type="entry name" value="Restrct_endonuc-II-like_dom"/>
</dbReference>
<keyword evidence="2" id="KW-0547">Nucleotide-binding</keyword>
<dbReference type="SUPFAM" id="SSF52980">
    <property type="entry name" value="Restriction endonuclease-like"/>
    <property type="match status" value="1"/>
</dbReference>
<feature type="domain" description="DNA2/NAM7 helicase helicase" evidence="7">
    <location>
        <begin position="437"/>
        <end position="501"/>
    </location>
</feature>
<dbReference type="PANTHER" id="PTHR43788:SF8">
    <property type="entry name" value="DNA-BINDING PROTEIN SMUBP-2"/>
    <property type="match status" value="1"/>
</dbReference>
<dbReference type="Gene3D" id="3.40.960.10">
    <property type="entry name" value="VSR Endonuclease"/>
    <property type="match status" value="1"/>
</dbReference>
<dbReference type="CDD" id="cd18808">
    <property type="entry name" value="SF1_C_Upf1"/>
    <property type="match status" value="1"/>
</dbReference>
<evidence type="ECO:0000259" key="7">
    <source>
        <dbReference type="Pfam" id="PF13086"/>
    </source>
</evidence>
<feature type="domain" description="Restriction endonuclease type II-like" evidence="9">
    <location>
        <begin position="1440"/>
        <end position="1533"/>
    </location>
</feature>
<dbReference type="Pfam" id="PF18741">
    <property type="entry name" value="MTES_1575"/>
    <property type="match status" value="1"/>
</dbReference>
<evidence type="ECO:0000256" key="5">
    <source>
        <dbReference type="ARBA" id="ARBA00022840"/>
    </source>
</evidence>
<keyword evidence="10" id="KW-0255">Endonuclease</keyword>
<accession>A0A7W8E048</accession>
<feature type="domain" description="DNA2/NAM7 helicase-like C-terminal" evidence="8">
    <location>
        <begin position="1219"/>
        <end position="1397"/>
    </location>
</feature>
<comment type="caution">
    <text evidence="10">The sequence shown here is derived from an EMBL/GenBank/DDBJ whole genome shotgun (WGS) entry which is preliminary data.</text>
</comment>
<protein>
    <submittedName>
        <fullName evidence="10">Very-short-patch-repair endonuclease</fullName>
    </submittedName>
</protein>
<evidence type="ECO:0000259" key="9">
    <source>
        <dbReference type="Pfam" id="PF18741"/>
    </source>
</evidence>
<keyword evidence="4" id="KW-0347">Helicase</keyword>
<evidence type="ECO:0000256" key="1">
    <source>
        <dbReference type="ARBA" id="ARBA00007913"/>
    </source>
</evidence>
<dbReference type="GO" id="GO:0004519">
    <property type="term" value="F:endonuclease activity"/>
    <property type="evidence" value="ECO:0007669"/>
    <property type="project" value="UniProtKB-KW"/>
</dbReference>
<gene>
    <name evidence="10" type="ORF">HNR60_003294</name>
</gene>
<evidence type="ECO:0000259" key="8">
    <source>
        <dbReference type="Pfam" id="PF13087"/>
    </source>
</evidence>
<dbReference type="InterPro" id="IPR047187">
    <property type="entry name" value="SF1_C_Upf1"/>
</dbReference>
<evidence type="ECO:0000313" key="11">
    <source>
        <dbReference type="Proteomes" id="UP000542353"/>
    </source>
</evidence>
<feature type="region of interest" description="Disordered" evidence="6">
    <location>
        <begin position="1548"/>
        <end position="1576"/>
    </location>
</feature>